<dbReference type="InterPro" id="IPR037010">
    <property type="entry name" value="VitB12-dep_Met_synth_activ_sf"/>
</dbReference>
<protein>
    <submittedName>
        <fullName evidence="2">Uncharacterized protein</fullName>
    </submittedName>
</protein>
<proteinExistence type="predicted"/>
<dbReference type="STRING" id="67344.SAMN05216505_10266"/>
<accession>A0A1G6LD19</accession>
<dbReference type="SUPFAM" id="SSF56507">
    <property type="entry name" value="Methionine synthase activation domain-like"/>
    <property type="match status" value="1"/>
</dbReference>
<dbReference type="EMBL" id="FMZK01000002">
    <property type="protein sequence ID" value="SDC41101.1"/>
    <property type="molecule type" value="Genomic_DNA"/>
</dbReference>
<sequence length="120" mass="12217">MSVPREVPGPRGVTAGGPAGAPLRAQGPLLGDLRGSESLESLEGCHGIPDPARPALVRPVPSEHLGAGVSEHLGAGIHRVGTRTFGVRLSEGSRPHPGQSTGALVIHRPQAGHFTAGDRP</sequence>
<reference evidence="3" key="1">
    <citation type="submission" date="2016-10" db="EMBL/GenBank/DDBJ databases">
        <authorList>
            <person name="Varghese N."/>
            <person name="Submissions S."/>
        </authorList>
    </citation>
    <scope>NUCLEOTIDE SEQUENCE [LARGE SCALE GENOMIC DNA]</scope>
    <source>
        <strain evidence="3">CGMCC 4.3504</strain>
    </source>
</reference>
<feature type="region of interest" description="Disordered" evidence="1">
    <location>
        <begin position="88"/>
        <end position="120"/>
    </location>
</feature>
<keyword evidence="3" id="KW-1185">Reference proteome</keyword>
<dbReference type="AlphaFoldDB" id="A0A1G6LD19"/>
<organism evidence="2 3">
    <name type="scientific">Streptomyces prasinopilosus</name>
    <dbReference type="NCBI Taxonomy" id="67344"/>
    <lineage>
        <taxon>Bacteria</taxon>
        <taxon>Bacillati</taxon>
        <taxon>Actinomycetota</taxon>
        <taxon>Actinomycetes</taxon>
        <taxon>Kitasatosporales</taxon>
        <taxon>Streptomycetaceae</taxon>
        <taxon>Streptomyces</taxon>
    </lineage>
</organism>
<evidence type="ECO:0000313" key="3">
    <source>
        <dbReference type="Proteomes" id="UP000182100"/>
    </source>
</evidence>
<dbReference type="GO" id="GO:0008705">
    <property type="term" value="F:methionine synthase activity"/>
    <property type="evidence" value="ECO:0007669"/>
    <property type="project" value="InterPro"/>
</dbReference>
<evidence type="ECO:0000313" key="2">
    <source>
        <dbReference type="EMBL" id="SDC41101.1"/>
    </source>
</evidence>
<gene>
    <name evidence="2" type="ORF">SAMN05216505_10266</name>
</gene>
<evidence type="ECO:0000256" key="1">
    <source>
        <dbReference type="SAM" id="MobiDB-lite"/>
    </source>
</evidence>
<dbReference type="Proteomes" id="UP000182100">
    <property type="component" value="Unassembled WGS sequence"/>
</dbReference>
<feature type="region of interest" description="Disordered" evidence="1">
    <location>
        <begin position="1"/>
        <end position="34"/>
    </location>
</feature>
<name>A0A1G6LD19_9ACTN</name>